<feature type="binding site" evidence="3">
    <location>
        <position position="119"/>
    </location>
    <ligand>
        <name>phosphoenolpyruvate</name>
        <dbReference type="ChEBI" id="CHEBI:58702"/>
    </ligand>
</feature>
<dbReference type="AlphaFoldDB" id="A0A0N9IEE1"/>
<proteinExistence type="inferred from homology"/>
<reference evidence="5 6" key="1">
    <citation type="submission" date="2015-07" db="EMBL/GenBank/DDBJ databases">
        <title>Genome sequencing of Kibdelosporangium phytohabitans.</title>
        <authorList>
            <person name="Qin S."/>
            <person name="Xing K."/>
        </authorList>
    </citation>
    <scope>NUCLEOTIDE SEQUENCE [LARGE SCALE GENOMIC DNA]</scope>
    <source>
        <strain evidence="5 6">KLBMP1111</strain>
    </source>
</reference>
<dbReference type="GO" id="GO:0008652">
    <property type="term" value="P:amino acid biosynthetic process"/>
    <property type="evidence" value="ECO:0007669"/>
    <property type="project" value="UniProtKB-KW"/>
</dbReference>
<feature type="binding site" evidence="3">
    <location>
        <position position="80"/>
    </location>
    <ligand>
        <name>Mn(2+)</name>
        <dbReference type="ChEBI" id="CHEBI:29035"/>
    </ligand>
</feature>
<dbReference type="EC" id="2.5.1.54" evidence="4"/>
<sequence>MPFPPGWQGSTSDPEPWHPGIWHRLPAVQQPNWASPGIAWVREALLSLPPLTTYDDVRALSRSLAAVQGGNAFVIQAGDCAEPFGSAAVDGAVAKHRLLGRMSTVVSERIGLPVVTVGRLAGQFGKPRSEPTELVGGRVLPSFHGLIVNGPSPTEAERHPYAPRLIDAYRTAQRVYAELKRLASGFGPGGSAELPGWWEAPPPALATMGTYGRTHGNGLEWVHSGLWASHEALVLDYEEPLTLRDPNTGEWFLTSTHLPWVGARTNKPDGAHAMFLSGVANPLACKVGPDVDPAQLLRLCERLDPDRVPGRLTLIARHGAALVRDRLPVLVEAVRAAGHPVIWMTDPMHGNTVKTASGLKTRYYEDILDEVRGFFAVMAELSQWPGGVHLEVAADDVTECVGGGGAGLAELPDRYRSLCDPRLNDVQAMALVSEIADLLLGATATLLAVNT</sequence>
<dbReference type="GO" id="GO:0009423">
    <property type="term" value="P:chorismate biosynthetic process"/>
    <property type="evidence" value="ECO:0007669"/>
    <property type="project" value="UniProtKB-UniPathway"/>
</dbReference>
<comment type="cofactor">
    <cofactor evidence="3">
        <name>Mn(2+)</name>
        <dbReference type="ChEBI" id="CHEBI:29035"/>
    </cofactor>
    <cofactor evidence="3">
        <name>Co(2+)</name>
        <dbReference type="ChEBI" id="CHEBI:48828"/>
    </cofactor>
    <cofactor evidence="3">
        <name>Cd(2+)</name>
        <dbReference type="ChEBI" id="CHEBI:48775"/>
    </cofactor>
    <text evidence="3">Binds 1 divalent cation per subunit. The enzyme is active with manganese, cobalt or cadmium ions.</text>
</comment>
<keyword evidence="3" id="KW-0464">Manganese</keyword>
<dbReference type="PANTHER" id="PTHR21337">
    <property type="entry name" value="PHOSPHO-2-DEHYDRO-3-DEOXYHEPTONATE ALDOLASE 1, 2"/>
    <property type="match status" value="1"/>
</dbReference>
<name>A0A0N9IEE1_9PSEU</name>
<keyword evidence="3" id="KW-0104">Cadmium</keyword>
<dbReference type="STRING" id="860235.AOZ06_18870"/>
<dbReference type="GO" id="GO:0003849">
    <property type="term" value="F:3-deoxy-7-phosphoheptulonate synthase activity"/>
    <property type="evidence" value="ECO:0007669"/>
    <property type="project" value="UniProtKB-EC"/>
</dbReference>
<dbReference type="GO" id="GO:0009073">
    <property type="term" value="P:aromatic amino acid family biosynthetic process"/>
    <property type="evidence" value="ECO:0007669"/>
    <property type="project" value="UniProtKB-KW"/>
</dbReference>
<evidence type="ECO:0000313" key="6">
    <source>
        <dbReference type="Proteomes" id="UP000063699"/>
    </source>
</evidence>
<dbReference type="SUPFAM" id="SSF51569">
    <property type="entry name" value="Aldolase"/>
    <property type="match status" value="1"/>
</dbReference>
<gene>
    <name evidence="5" type="ORF">AOZ06_18870</name>
</gene>
<dbReference type="Gene3D" id="3.20.20.70">
    <property type="entry name" value="Aldolase class I"/>
    <property type="match status" value="1"/>
</dbReference>
<dbReference type="Pfam" id="PF01474">
    <property type="entry name" value="DAHP_synth_2"/>
    <property type="match status" value="2"/>
</dbReference>
<dbReference type="UniPathway" id="UPA00053">
    <property type="reaction ID" value="UER00084"/>
</dbReference>
<comment type="similarity">
    <text evidence="1 4">Belongs to the class-II DAHP synthase family.</text>
</comment>
<evidence type="ECO:0000256" key="1">
    <source>
        <dbReference type="ARBA" id="ARBA00008911"/>
    </source>
</evidence>
<keyword evidence="2 4" id="KW-0808">Transferase</keyword>
<evidence type="ECO:0000256" key="4">
    <source>
        <dbReference type="RuleBase" id="RU363071"/>
    </source>
</evidence>
<feature type="binding site" evidence="3">
    <location>
        <position position="420"/>
    </location>
    <ligand>
        <name>Mn(2+)</name>
        <dbReference type="ChEBI" id="CHEBI:29035"/>
    </ligand>
</feature>
<dbReference type="KEGG" id="kphy:AOZ06_18870"/>
<evidence type="ECO:0000256" key="3">
    <source>
        <dbReference type="PIRSR" id="PIRSR602480-1"/>
    </source>
</evidence>
<comment type="pathway">
    <text evidence="4">Metabolic intermediate biosynthesis; chorismate biosynthesis; chorismate from D-erythrose 4-phosphate and phosphoenolpyruvate: step 1/7.</text>
</comment>
<evidence type="ECO:0000256" key="2">
    <source>
        <dbReference type="ARBA" id="ARBA00022679"/>
    </source>
</evidence>
<keyword evidence="6" id="KW-1185">Reference proteome</keyword>
<dbReference type="InterPro" id="IPR013785">
    <property type="entry name" value="Aldolase_TIM"/>
</dbReference>
<dbReference type="Proteomes" id="UP000063699">
    <property type="component" value="Chromosome"/>
</dbReference>
<feature type="binding site" evidence="3">
    <location>
        <position position="317"/>
    </location>
    <ligand>
        <name>phosphoenolpyruvate</name>
        <dbReference type="ChEBI" id="CHEBI:58702"/>
    </ligand>
</feature>
<dbReference type="PANTHER" id="PTHR21337:SF0">
    <property type="entry name" value="PHOSPHO-2-DEHYDRO-3-DEOXYHEPTONATE ALDOLASE"/>
    <property type="match status" value="1"/>
</dbReference>
<accession>A0A0N9IEE1</accession>
<keyword evidence="4" id="KW-0028">Amino-acid biosynthesis</keyword>
<dbReference type="InterPro" id="IPR002480">
    <property type="entry name" value="DAHP_synth_2"/>
</dbReference>
<keyword evidence="3" id="KW-0170">Cobalt</keyword>
<protein>
    <recommendedName>
        <fullName evidence="4">Phospho-2-dehydro-3-deoxyheptonate aldolase</fullName>
        <ecNumber evidence="4">2.5.1.54</ecNumber>
    </recommendedName>
</protein>
<feature type="binding site" evidence="3">
    <location>
        <position position="391"/>
    </location>
    <ligand>
        <name>Mn(2+)</name>
        <dbReference type="ChEBI" id="CHEBI:29035"/>
    </ligand>
</feature>
<organism evidence="5 6">
    <name type="scientific">Kibdelosporangium phytohabitans</name>
    <dbReference type="NCBI Taxonomy" id="860235"/>
    <lineage>
        <taxon>Bacteria</taxon>
        <taxon>Bacillati</taxon>
        <taxon>Actinomycetota</taxon>
        <taxon>Actinomycetes</taxon>
        <taxon>Pseudonocardiales</taxon>
        <taxon>Pseudonocardiaceae</taxon>
        <taxon>Kibdelosporangium</taxon>
    </lineage>
</organism>
<evidence type="ECO:0000313" key="5">
    <source>
        <dbReference type="EMBL" id="ALG14886.1"/>
    </source>
</evidence>
<keyword evidence="4" id="KW-0057">Aromatic amino acid biosynthesis</keyword>
<dbReference type="OrthoDB" id="9766852at2"/>
<feature type="binding site" evidence="3">
    <location>
        <position position="286"/>
    </location>
    <ligand>
        <name>phosphoenolpyruvate</name>
        <dbReference type="ChEBI" id="CHEBI:58702"/>
    </ligand>
</feature>
<comment type="catalytic activity">
    <reaction evidence="4">
        <text>D-erythrose 4-phosphate + phosphoenolpyruvate + H2O = 7-phospho-2-dehydro-3-deoxy-D-arabino-heptonate + phosphate</text>
        <dbReference type="Rhea" id="RHEA:14717"/>
        <dbReference type="ChEBI" id="CHEBI:15377"/>
        <dbReference type="ChEBI" id="CHEBI:16897"/>
        <dbReference type="ChEBI" id="CHEBI:43474"/>
        <dbReference type="ChEBI" id="CHEBI:58394"/>
        <dbReference type="ChEBI" id="CHEBI:58702"/>
        <dbReference type="EC" id="2.5.1.54"/>
    </reaction>
</comment>
<dbReference type="EMBL" id="CP012752">
    <property type="protein sequence ID" value="ALG14886.1"/>
    <property type="molecule type" value="Genomic_DNA"/>
</dbReference>
<feature type="binding site" evidence="3">
    <location>
        <position position="349"/>
    </location>
    <ligand>
        <name>Mn(2+)</name>
        <dbReference type="ChEBI" id="CHEBI:29035"/>
    </ligand>
</feature>